<dbReference type="HOGENOM" id="CLU_2034583_0_0_9"/>
<protein>
    <submittedName>
        <fullName evidence="1">Uncharacterized protein</fullName>
    </submittedName>
</protein>
<comment type="caution">
    <text evidence="1">The sequence shown here is derived from an EMBL/GenBank/DDBJ whole genome shotgun (WGS) entry which is preliminary data.</text>
</comment>
<proteinExistence type="predicted"/>
<dbReference type="AlphaFoldDB" id="U2P7G9"/>
<sequence length="121" mass="14344">MENIVWIYMKRIIITRYFCFLYLKTGILSKKVRKTGILGGKTGILTRKSENILHIQQTNILNRYKKLDLLFIDECILIQTSDITQQYIPEIVERRYRKKERYAVLSLQQIPCISDWAKSTG</sequence>
<dbReference type="Proteomes" id="UP000016658">
    <property type="component" value="Unassembled WGS sequence"/>
</dbReference>
<evidence type="ECO:0000313" key="2">
    <source>
        <dbReference type="Proteomes" id="UP000016658"/>
    </source>
</evidence>
<name>U2P7G9_9FIRM</name>
<reference evidence="1 2" key="1">
    <citation type="submission" date="2013-06" db="EMBL/GenBank/DDBJ databases">
        <authorList>
            <person name="Weinstock G."/>
            <person name="Sodergren E."/>
            <person name="Lobos E.A."/>
            <person name="Fulton L."/>
            <person name="Fulton R."/>
            <person name="Courtney L."/>
            <person name="Fronick C."/>
            <person name="O'Laughlin M."/>
            <person name="Godfrey J."/>
            <person name="Wilson R.M."/>
            <person name="Miner T."/>
            <person name="Farmer C."/>
            <person name="Delehaunty K."/>
            <person name="Cordes M."/>
            <person name="Minx P."/>
            <person name="Tomlinson C."/>
            <person name="Chen J."/>
            <person name="Wollam A."/>
            <person name="Pepin K.H."/>
            <person name="Bhonagiri V."/>
            <person name="Zhang X."/>
            <person name="Warren W."/>
            <person name="Mitreva M."/>
            <person name="Mardis E.R."/>
            <person name="Wilson R.K."/>
        </authorList>
    </citation>
    <scope>NUCLEOTIDE SEQUENCE [LARGE SCALE GENOMIC DNA]</scope>
    <source>
        <strain evidence="1 2">ATCC 27803</strain>
    </source>
</reference>
<accession>U2P7G9</accession>
<dbReference type="EMBL" id="AWVI01000025">
    <property type="protein sequence ID" value="ERK46435.1"/>
    <property type="molecule type" value="Genomic_DNA"/>
</dbReference>
<organism evidence="1 2">
    <name type="scientific">Faecalitalea cylindroides ATCC 27803</name>
    <dbReference type="NCBI Taxonomy" id="649755"/>
    <lineage>
        <taxon>Bacteria</taxon>
        <taxon>Bacillati</taxon>
        <taxon>Bacillota</taxon>
        <taxon>Erysipelotrichia</taxon>
        <taxon>Erysipelotrichales</taxon>
        <taxon>Erysipelotrichaceae</taxon>
        <taxon>Faecalitalea</taxon>
    </lineage>
</organism>
<evidence type="ECO:0000313" key="1">
    <source>
        <dbReference type="EMBL" id="ERK46435.1"/>
    </source>
</evidence>
<gene>
    <name evidence="1" type="ORF">HMPREF0367_00604</name>
</gene>